<sequence length="490" mass="58140">MVFGFIRHIFANNKKVLFMIAVYVLTILIYRDLKRQKREKKILNKKLQLIRKIKVILQELMVEANFSLNVAFLKYKDKQLKNSEQKKQQQIEEFKGELLEYWLNKRGVQNYDFEQIVQDQNELKSIYESIMKQFESYKDRKPEQIDIYISKFNTASMKTIYKKYLGYLRYLTYHHTKDTYDYTKRFTIHYDILTNEAHLKEIFALYVMSFDHMNPSFQKDIEGAYFREFKKGYYQLMFEKSWIEDIFEIESQHLQSLSMILRFSHKIKNITNDSYMSENTIELKNQDYGVRYDLPVEIGQIISQQTKDYIKNHYILMMSSVLSQSPKQICYMQAFNINSNLNKLRIIRDRINLNGNESKLNNSQNSFDTIGGHSASAKSNTHRAKRNSNFVPLVDKLKVGISQSYQQQIQGMQQQQFHQQHSPIKSSPGGNASSNEKSTSQFNLQLENTSLIQSENFQSLMSSFKNQIKTKQEQSLLREPEIEEQKQSQL</sequence>
<feature type="region of interest" description="Disordered" evidence="1">
    <location>
        <begin position="408"/>
        <end position="440"/>
    </location>
</feature>
<organism evidence="2 3">
    <name type="scientific">Stylonychia lemnae</name>
    <name type="common">Ciliate</name>
    <dbReference type="NCBI Taxonomy" id="5949"/>
    <lineage>
        <taxon>Eukaryota</taxon>
        <taxon>Sar</taxon>
        <taxon>Alveolata</taxon>
        <taxon>Ciliophora</taxon>
        <taxon>Intramacronucleata</taxon>
        <taxon>Spirotrichea</taxon>
        <taxon>Stichotrichia</taxon>
        <taxon>Sporadotrichida</taxon>
        <taxon>Oxytrichidae</taxon>
        <taxon>Stylonychinae</taxon>
        <taxon>Stylonychia</taxon>
    </lineage>
</organism>
<gene>
    <name evidence="2" type="primary">Contig2802.g3002</name>
    <name evidence="2" type="ORF">STYLEM_13194</name>
</gene>
<protein>
    <submittedName>
        <fullName evidence="2">Uncharacterized protein</fullName>
    </submittedName>
</protein>
<accession>A0A078ASE0</accession>
<evidence type="ECO:0000313" key="3">
    <source>
        <dbReference type="Proteomes" id="UP000039865"/>
    </source>
</evidence>
<dbReference type="EMBL" id="CCKQ01012513">
    <property type="protein sequence ID" value="CDW84137.1"/>
    <property type="molecule type" value="Genomic_DNA"/>
</dbReference>
<proteinExistence type="predicted"/>
<dbReference type="Proteomes" id="UP000039865">
    <property type="component" value="Unassembled WGS sequence"/>
</dbReference>
<evidence type="ECO:0000313" key="2">
    <source>
        <dbReference type="EMBL" id="CDW84137.1"/>
    </source>
</evidence>
<dbReference type="AlphaFoldDB" id="A0A078ASE0"/>
<name>A0A078ASE0_STYLE</name>
<dbReference type="InParanoid" id="A0A078ASE0"/>
<feature type="compositionally biased region" description="Polar residues" evidence="1">
    <location>
        <begin position="357"/>
        <end position="368"/>
    </location>
</feature>
<evidence type="ECO:0000256" key="1">
    <source>
        <dbReference type="SAM" id="MobiDB-lite"/>
    </source>
</evidence>
<feature type="compositionally biased region" description="Basic and acidic residues" evidence="1">
    <location>
        <begin position="470"/>
        <end position="490"/>
    </location>
</feature>
<feature type="region of interest" description="Disordered" evidence="1">
    <location>
        <begin position="468"/>
        <end position="490"/>
    </location>
</feature>
<reference evidence="2 3" key="1">
    <citation type="submission" date="2014-06" db="EMBL/GenBank/DDBJ databases">
        <authorList>
            <person name="Swart Estienne"/>
        </authorList>
    </citation>
    <scope>NUCLEOTIDE SEQUENCE [LARGE SCALE GENOMIC DNA]</scope>
    <source>
        <strain evidence="2 3">130c</strain>
    </source>
</reference>
<feature type="compositionally biased region" description="Low complexity" evidence="1">
    <location>
        <begin position="408"/>
        <end position="420"/>
    </location>
</feature>
<feature type="compositionally biased region" description="Polar residues" evidence="1">
    <location>
        <begin position="421"/>
        <end position="440"/>
    </location>
</feature>
<feature type="region of interest" description="Disordered" evidence="1">
    <location>
        <begin position="357"/>
        <end position="389"/>
    </location>
</feature>
<keyword evidence="3" id="KW-1185">Reference proteome</keyword>